<evidence type="ECO:0000313" key="3">
    <source>
        <dbReference type="Proteomes" id="UP000693946"/>
    </source>
</evidence>
<reference evidence="2 3" key="1">
    <citation type="journal article" date="2021" name="Sci. Rep.">
        <title>Chromosome anchoring in Senegalese sole (Solea senegalensis) reveals sex-associated markers and genome rearrangements in flatfish.</title>
        <authorList>
            <person name="Guerrero-Cozar I."/>
            <person name="Gomez-Garrido J."/>
            <person name="Berbel C."/>
            <person name="Martinez-Blanch J.F."/>
            <person name="Alioto T."/>
            <person name="Claros M.G."/>
            <person name="Gagnaire P.A."/>
            <person name="Manchado M."/>
        </authorList>
    </citation>
    <scope>NUCLEOTIDE SEQUENCE [LARGE SCALE GENOMIC DNA]</scope>
    <source>
        <strain evidence="2">Sse05_10M</strain>
    </source>
</reference>
<evidence type="ECO:0000313" key="2">
    <source>
        <dbReference type="EMBL" id="KAG7507908.1"/>
    </source>
</evidence>
<evidence type="ECO:0008006" key="4">
    <source>
        <dbReference type="Google" id="ProtNLM"/>
    </source>
</evidence>
<dbReference type="EMBL" id="JAGKHQ010000010">
    <property type="protein sequence ID" value="KAG7507908.1"/>
    <property type="molecule type" value="Genomic_DNA"/>
</dbReference>
<keyword evidence="3" id="KW-1185">Reference proteome</keyword>
<comment type="caution">
    <text evidence="2">The sequence shown here is derived from an EMBL/GenBank/DDBJ whole genome shotgun (WGS) entry which is preliminary data.</text>
</comment>
<feature type="region of interest" description="Disordered" evidence="1">
    <location>
        <begin position="21"/>
        <end position="44"/>
    </location>
</feature>
<dbReference type="AlphaFoldDB" id="A0AAV6RR94"/>
<organism evidence="2 3">
    <name type="scientific">Solea senegalensis</name>
    <name type="common">Senegalese sole</name>
    <dbReference type="NCBI Taxonomy" id="28829"/>
    <lineage>
        <taxon>Eukaryota</taxon>
        <taxon>Metazoa</taxon>
        <taxon>Chordata</taxon>
        <taxon>Craniata</taxon>
        <taxon>Vertebrata</taxon>
        <taxon>Euteleostomi</taxon>
        <taxon>Actinopterygii</taxon>
        <taxon>Neopterygii</taxon>
        <taxon>Teleostei</taxon>
        <taxon>Neoteleostei</taxon>
        <taxon>Acanthomorphata</taxon>
        <taxon>Carangaria</taxon>
        <taxon>Pleuronectiformes</taxon>
        <taxon>Pleuronectoidei</taxon>
        <taxon>Soleidae</taxon>
        <taxon>Solea</taxon>
    </lineage>
</organism>
<gene>
    <name evidence="2" type="ORF">JOB18_048605</name>
</gene>
<sequence>MTMLQLEKARVAYHKSCQREQAALDKEKQANDNAETSPEKKQKITEAKVKVHECANIIVIQKIQGLLGRSTPT</sequence>
<name>A0AAV6RR94_SOLSE</name>
<evidence type="ECO:0000256" key="1">
    <source>
        <dbReference type="SAM" id="MobiDB-lite"/>
    </source>
</evidence>
<accession>A0AAV6RR94</accession>
<dbReference type="Proteomes" id="UP000693946">
    <property type="component" value="Linkage Group LG18"/>
</dbReference>
<protein>
    <recommendedName>
        <fullName evidence="4">Flotillin</fullName>
    </recommendedName>
</protein>
<proteinExistence type="predicted"/>